<sequence>MERTMHQQAQQQAALPANDRARTMKFKPVNLARWLLWGTTALVMIVLPLIWPQGFAITLLSQMGIMIIFALSYNMLLGQSGMLSFGHAVYSGLGAFMAVHLLNKIGAMQALGIGGPLAVALLPIAGGLGGALFGVIFGYVTTKKAGTTFAMITMGIGEMVFASALMFPDFFGGEGGVSTNRSIGEGLLGVTFGPARQVYYLIAAWCLISMALMYAWTQTPLGRIANAVRDNPERVEFIGYNTQRVRFLVVILSAFFAGIAGALSCINFEIVTAENVSAVRSGSVLLAAFIGGMGSFFGPIIGAVLTVFFTVALSGITKAWLLYLGLFFVLMVMYAPGGIASLLVMHLPILRRGKLKTLLPAYGVAIVPAVVLLIALISTVEMIYAVQDDASGGVAKLFGLTVEPTTLRPWIAAAVLWLAGAFGLRAAAGKLRAAWDNALQEPQP</sequence>
<dbReference type="OrthoDB" id="9034298at2"/>
<dbReference type="EMBL" id="PKQE01000006">
    <property type="protein sequence ID" value="PLC40422.1"/>
    <property type="molecule type" value="Genomic_DNA"/>
</dbReference>
<organism evidence="7 8">
    <name type="scientific">Ralstonia pickettii</name>
    <name type="common">Burkholderia pickettii</name>
    <dbReference type="NCBI Taxonomy" id="329"/>
    <lineage>
        <taxon>Bacteria</taxon>
        <taxon>Pseudomonadati</taxon>
        <taxon>Pseudomonadota</taxon>
        <taxon>Betaproteobacteria</taxon>
        <taxon>Burkholderiales</taxon>
        <taxon>Burkholderiaceae</taxon>
        <taxon>Ralstonia</taxon>
    </lineage>
</organism>
<evidence type="ECO:0000256" key="2">
    <source>
        <dbReference type="ARBA" id="ARBA00022475"/>
    </source>
</evidence>
<feature type="transmembrane region" description="Helical" evidence="6">
    <location>
        <begin position="31"/>
        <end position="51"/>
    </location>
</feature>
<dbReference type="GO" id="GO:0015658">
    <property type="term" value="F:branched-chain amino acid transmembrane transporter activity"/>
    <property type="evidence" value="ECO:0007669"/>
    <property type="project" value="InterPro"/>
</dbReference>
<proteinExistence type="predicted"/>
<feature type="transmembrane region" description="Helical" evidence="6">
    <location>
        <begin position="117"/>
        <end position="141"/>
    </location>
</feature>
<feature type="transmembrane region" description="Helical" evidence="6">
    <location>
        <begin position="88"/>
        <end position="111"/>
    </location>
</feature>
<keyword evidence="3 6" id="KW-0812">Transmembrane</keyword>
<feature type="transmembrane region" description="Helical" evidence="6">
    <location>
        <begin position="57"/>
        <end position="76"/>
    </location>
</feature>
<dbReference type="Proteomes" id="UP000234456">
    <property type="component" value="Unassembled WGS sequence"/>
</dbReference>
<keyword evidence="2" id="KW-1003">Cell membrane</keyword>
<accession>A0A2N4TL34</accession>
<feature type="transmembrane region" description="Helical" evidence="6">
    <location>
        <begin position="284"/>
        <end position="314"/>
    </location>
</feature>
<evidence type="ECO:0000256" key="3">
    <source>
        <dbReference type="ARBA" id="ARBA00022692"/>
    </source>
</evidence>
<protein>
    <submittedName>
        <fullName evidence="7">Branched-chain amino acid ABC transporter permease</fullName>
    </submittedName>
</protein>
<comment type="subcellular location">
    <subcellularLocation>
        <location evidence="1">Cell membrane</location>
        <topology evidence="1">Multi-pass membrane protein</topology>
    </subcellularLocation>
</comment>
<dbReference type="PANTHER" id="PTHR30482:SF17">
    <property type="entry name" value="ABC TRANSPORTER ATP-BINDING PROTEIN"/>
    <property type="match status" value="1"/>
</dbReference>
<keyword evidence="4 6" id="KW-1133">Transmembrane helix</keyword>
<evidence type="ECO:0000256" key="1">
    <source>
        <dbReference type="ARBA" id="ARBA00004651"/>
    </source>
</evidence>
<name>A0A2N4TL34_RALPI</name>
<dbReference type="AlphaFoldDB" id="A0A2N4TL34"/>
<evidence type="ECO:0000313" key="8">
    <source>
        <dbReference type="Proteomes" id="UP000234456"/>
    </source>
</evidence>
<feature type="transmembrane region" description="Helical" evidence="6">
    <location>
        <begin position="247"/>
        <end position="272"/>
    </location>
</feature>
<reference evidence="7 8" key="1">
    <citation type="submission" date="2017-12" db="EMBL/GenBank/DDBJ databases">
        <title>Draft genome sequence of Ralstonia pickettii 52.</title>
        <authorList>
            <person name="Zheng B."/>
        </authorList>
    </citation>
    <scope>NUCLEOTIDE SEQUENCE [LARGE SCALE GENOMIC DNA]</scope>
    <source>
        <strain evidence="7 8">52</strain>
    </source>
</reference>
<dbReference type="CDD" id="cd06581">
    <property type="entry name" value="TM_PBP1_LivM_like"/>
    <property type="match status" value="1"/>
</dbReference>
<comment type="caution">
    <text evidence="7">The sequence shown here is derived from an EMBL/GenBank/DDBJ whole genome shotgun (WGS) entry which is preliminary data.</text>
</comment>
<dbReference type="RefSeq" id="WP_102067254.1">
    <property type="nucleotide sequence ID" value="NZ_PKQE01000006.1"/>
</dbReference>
<dbReference type="InterPro" id="IPR043428">
    <property type="entry name" value="LivM-like"/>
</dbReference>
<dbReference type="Pfam" id="PF02653">
    <property type="entry name" value="BPD_transp_2"/>
    <property type="match status" value="1"/>
</dbReference>
<keyword evidence="5 6" id="KW-0472">Membrane</keyword>
<dbReference type="GO" id="GO:0005886">
    <property type="term" value="C:plasma membrane"/>
    <property type="evidence" value="ECO:0007669"/>
    <property type="project" value="UniProtKB-SubCell"/>
</dbReference>
<evidence type="ECO:0000256" key="5">
    <source>
        <dbReference type="ARBA" id="ARBA00023136"/>
    </source>
</evidence>
<evidence type="ECO:0000256" key="4">
    <source>
        <dbReference type="ARBA" id="ARBA00022989"/>
    </source>
</evidence>
<feature type="transmembrane region" description="Helical" evidence="6">
    <location>
        <begin position="359"/>
        <end position="387"/>
    </location>
</feature>
<dbReference type="PANTHER" id="PTHR30482">
    <property type="entry name" value="HIGH-AFFINITY BRANCHED-CHAIN AMINO ACID TRANSPORT SYSTEM PERMEASE"/>
    <property type="match status" value="1"/>
</dbReference>
<feature type="transmembrane region" description="Helical" evidence="6">
    <location>
        <begin position="198"/>
        <end position="216"/>
    </location>
</feature>
<evidence type="ECO:0000256" key="6">
    <source>
        <dbReference type="SAM" id="Phobius"/>
    </source>
</evidence>
<gene>
    <name evidence="7" type="ORF">C0Q88_21660</name>
</gene>
<feature type="transmembrane region" description="Helical" evidence="6">
    <location>
        <begin position="320"/>
        <end position="347"/>
    </location>
</feature>
<evidence type="ECO:0000313" key="7">
    <source>
        <dbReference type="EMBL" id="PLC40422.1"/>
    </source>
</evidence>
<dbReference type="InterPro" id="IPR001851">
    <property type="entry name" value="ABC_transp_permease"/>
</dbReference>